<feature type="region of interest" description="Disordered" evidence="9">
    <location>
        <begin position="134"/>
        <end position="188"/>
    </location>
</feature>
<accession>A0A3Q3XN10</accession>
<evidence type="ECO:0000259" key="10">
    <source>
        <dbReference type="PROSITE" id="PS50102"/>
    </source>
</evidence>
<feature type="compositionally biased region" description="Low complexity" evidence="9">
    <location>
        <begin position="146"/>
        <end position="184"/>
    </location>
</feature>
<sequence length="298" mass="33480">YDSLFNGPRSFGNVTNKTDPRSLNSRVFIGNLNTLLVTKADVEAIFSKYGKIVGCSVHKGYAFVQYANERNARAAVGGEDGRVIVGQVLDINLAGEPKPHRSKTTKRSAGDMYSSSFDLDYDFQRDYYDRMYSYPSRVPAPPPPLSRAVIPSKRPRVSLSGGSSRRTKSSFSSSKSSQRTSSSRTMKVDELQTIKRDLSQIKSKVDDLLESLERMEKDHNKKSETKSIKTEPGEVTSPPHPSNKKDEGMKRDRESQEMNDSEDDDDDDDDEEEEEGDLLEEEEVRLQVILVPGSCMWC</sequence>
<dbReference type="Pfam" id="PF00076">
    <property type="entry name" value="RRM_1"/>
    <property type="match status" value="1"/>
</dbReference>
<dbReference type="PANTHER" id="PTHR13968:SF3">
    <property type="entry name" value="HETEROGENEOUS NUCLEAR RIBONUCLEOPROTEINS C1_C2"/>
    <property type="match status" value="1"/>
</dbReference>
<dbReference type="PANTHER" id="PTHR13968">
    <property type="entry name" value="HETEROGENEOUS NUCLEAR RIBONUCLEOPROTEIN"/>
    <property type="match status" value="1"/>
</dbReference>
<dbReference type="Ensembl" id="ENSMMOT00000026189.1">
    <property type="protein sequence ID" value="ENSMMOP00000025751.1"/>
    <property type="gene ID" value="ENSMMOG00000019520.1"/>
</dbReference>
<dbReference type="InterPro" id="IPR035979">
    <property type="entry name" value="RBD_domain_sf"/>
</dbReference>
<evidence type="ECO:0000256" key="2">
    <source>
        <dbReference type="ARBA" id="ARBA00008631"/>
    </source>
</evidence>
<keyword evidence="12" id="KW-1185">Reference proteome</keyword>
<dbReference type="InterPro" id="IPR017347">
    <property type="entry name" value="hnRNP_C"/>
</dbReference>
<evidence type="ECO:0000256" key="8">
    <source>
        <dbReference type="PROSITE-ProRule" id="PRU00176"/>
    </source>
</evidence>
<evidence type="ECO:0000256" key="7">
    <source>
        <dbReference type="ARBA" id="ARBA00045185"/>
    </source>
</evidence>
<keyword evidence="4" id="KW-0175">Coiled coil</keyword>
<keyword evidence="5" id="KW-0539">Nucleus</keyword>
<dbReference type="GO" id="GO:0005634">
    <property type="term" value="C:nucleus"/>
    <property type="evidence" value="ECO:0007669"/>
    <property type="project" value="UniProtKB-SubCell"/>
</dbReference>
<evidence type="ECO:0000256" key="3">
    <source>
        <dbReference type="ARBA" id="ARBA00022884"/>
    </source>
</evidence>
<dbReference type="Proteomes" id="UP000261620">
    <property type="component" value="Unplaced"/>
</dbReference>
<feature type="region of interest" description="Disordered" evidence="9">
    <location>
        <begin position="215"/>
        <end position="285"/>
    </location>
</feature>
<feature type="domain" description="RRM" evidence="10">
    <location>
        <begin position="25"/>
        <end position="96"/>
    </location>
</feature>
<evidence type="ECO:0000313" key="12">
    <source>
        <dbReference type="Proteomes" id="UP000261620"/>
    </source>
</evidence>
<dbReference type="OMA" id="DYYGRMY"/>
<feature type="compositionally biased region" description="Basic and acidic residues" evidence="9">
    <location>
        <begin position="243"/>
        <end position="256"/>
    </location>
</feature>
<dbReference type="InterPro" id="IPR012677">
    <property type="entry name" value="Nucleotide-bd_a/b_plait_sf"/>
</dbReference>
<dbReference type="PROSITE" id="PS50102">
    <property type="entry name" value="RRM"/>
    <property type="match status" value="1"/>
</dbReference>
<dbReference type="AlphaFoldDB" id="A0A3Q3XN10"/>
<dbReference type="PIRSF" id="PIRSF037992">
    <property type="entry name" value="hnRNP-C_Raly"/>
    <property type="match status" value="1"/>
</dbReference>
<comment type="subcellular location">
    <subcellularLocation>
        <location evidence="1">Nucleus</location>
    </subcellularLocation>
</comment>
<dbReference type="STRING" id="94237.ENSMMOP00000025751"/>
<dbReference type="GO" id="GO:1990904">
    <property type="term" value="C:ribonucleoprotein complex"/>
    <property type="evidence" value="ECO:0007669"/>
    <property type="project" value="UniProtKB-KW"/>
</dbReference>
<evidence type="ECO:0000256" key="9">
    <source>
        <dbReference type="SAM" id="MobiDB-lite"/>
    </source>
</evidence>
<feature type="compositionally biased region" description="Basic and acidic residues" evidence="9">
    <location>
        <begin position="215"/>
        <end position="232"/>
    </location>
</feature>
<protein>
    <recommendedName>
        <fullName evidence="10">RRM domain-containing protein</fullName>
    </recommendedName>
</protein>
<reference evidence="11" key="2">
    <citation type="submission" date="2025-09" db="UniProtKB">
        <authorList>
            <consortium name="Ensembl"/>
        </authorList>
    </citation>
    <scope>IDENTIFICATION</scope>
</reference>
<keyword evidence="3 8" id="KW-0694">RNA-binding</keyword>
<dbReference type="SUPFAM" id="SSF54928">
    <property type="entry name" value="RNA-binding domain, RBD"/>
    <property type="match status" value="1"/>
</dbReference>
<evidence type="ECO:0000256" key="4">
    <source>
        <dbReference type="ARBA" id="ARBA00023054"/>
    </source>
</evidence>
<name>A0A3Q3XN10_MOLML</name>
<dbReference type="FunFam" id="3.30.70.330:FF:000019">
    <property type="entry name" value="heterogeneous nuclear ribonucleoproteins C1/C2 isoform X1"/>
    <property type="match status" value="1"/>
</dbReference>
<evidence type="ECO:0000256" key="1">
    <source>
        <dbReference type="ARBA" id="ARBA00004123"/>
    </source>
</evidence>
<comment type="similarity">
    <text evidence="2">Belongs to the RRM HNRPC family. RALY subfamily.</text>
</comment>
<reference evidence="11" key="1">
    <citation type="submission" date="2025-08" db="UniProtKB">
        <authorList>
            <consortium name="Ensembl"/>
        </authorList>
    </citation>
    <scope>IDENTIFICATION</scope>
</reference>
<dbReference type="InterPro" id="IPR051186">
    <property type="entry name" value="RRM_HNRPC/RALY_subfam"/>
</dbReference>
<keyword evidence="6" id="KW-0687">Ribonucleoprotein</keyword>
<dbReference type="SMART" id="SM00360">
    <property type="entry name" value="RRM"/>
    <property type="match status" value="1"/>
</dbReference>
<dbReference type="CDD" id="cd12603">
    <property type="entry name" value="RRM_hnRNPC"/>
    <property type="match status" value="1"/>
</dbReference>
<evidence type="ECO:0000313" key="11">
    <source>
        <dbReference type="Ensembl" id="ENSMMOP00000025751.1"/>
    </source>
</evidence>
<dbReference type="Gene3D" id="3.30.70.330">
    <property type="match status" value="1"/>
</dbReference>
<proteinExistence type="inferred from homology"/>
<evidence type="ECO:0000256" key="5">
    <source>
        <dbReference type="ARBA" id="ARBA00023242"/>
    </source>
</evidence>
<feature type="compositionally biased region" description="Acidic residues" evidence="9">
    <location>
        <begin position="257"/>
        <end position="283"/>
    </location>
</feature>
<organism evidence="11 12">
    <name type="scientific">Mola mola</name>
    <name type="common">Ocean sunfish</name>
    <name type="synonym">Tetraodon mola</name>
    <dbReference type="NCBI Taxonomy" id="94237"/>
    <lineage>
        <taxon>Eukaryota</taxon>
        <taxon>Metazoa</taxon>
        <taxon>Chordata</taxon>
        <taxon>Craniata</taxon>
        <taxon>Vertebrata</taxon>
        <taxon>Euteleostomi</taxon>
        <taxon>Actinopterygii</taxon>
        <taxon>Neopterygii</taxon>
        <taxon>Teleostei</taxon>
        <taxon>Neoteleostei</taxon>
        <taxon>Acanthomorphata</taxon>
        <taxon>Eupercaria</taxon>
        <taxon>Tetraodontiformes</taxon>
        <taxon>Molidae</taxon>
        <taxon>Mola</taxon>
    </lineage>
</organism>
<dbReference type="GO" id="GO:0003723">
    <property type="term" value="F:RNA binding"/>
    <property type="evidence" value="ECO:0007669"/>
    <property type="project" value="UniProtKB-UniRule"/>
</dbReference>
<evidence type="ECO:0000256" key="6">
    <source>
        <dbReference type="ARBA" id="ARBA00023274"/>
    </source>
</evidence>
<dbReference type="InterPro" id="IPR000504">
    <property type="entry name" value="RRM_dom"/>
</dbReference>
<comment type="function">
    <text evidence="7">Binds pre-mRNA and nucleates the assembly of 40S hnRNP particles. Interacts with poly-U tracts in the 3'-UTR or 5'-UTR of mRNA and modulates the stability and the level of translation of bound mRNA molecules. Single HNRNPC tetramers bind 230-240 nucleotides. Trimers of HNRNPC tetramers bind 700 nucleotides. May play a role in the early steps of spliceosome assembly and pre-mRNA splicing. N6-methyladenosine (m6A) has been shown to alter the local structure in mRNAs and long non-coding RNAs (lncRNAs) via a mechanism named 'm(6)A-switch', facilitating binding of HNRNPC, leading to regulation of mRNA splicing.</text>
</comment>